<evidence type="ECO:0000313" key="2">
    <source>
        <dbReference type="Proteomes" id="UP000676428"/>
    </source>
</evidence>
<dbReference type="Proteomes" id="UP000676428">
    <property type="component" value="Chromosome"/>
</dbReference>
<dbReference type="EMBL" id="CP074572">
    <property type="protein sequence ID" value="QVK22805.1"/>
    <property type="molecule type" value="Genomic_DNA"/>
</dbReference>
<protein>
    <submittedName>
        <fullName evidence="1">Uncharacterized protein</fullName>
    </submittedName>
</protein>
<proteinExistence type="predicted"/>
<organism evidence="1 2">
    <name type="scientific">Shewanella dokdonensis</name>
    <dbReference type="NCBI Taxonomy" id="712036"/>
    <lineage>
        <taxon>Bacteria</taxon>
        <taxon>Pseudomonadati</taxon>
        <taxon>Pseudomonadota</taxon>
        <taxon>Gammaproteobacteria</taxon>
        <taxon>Alteromonadales</taxon>
        <taxon>Shewanellaceae</taxon>
        <taxon>Shewanella</taxon>
    </lineage>
</organism>
<name>A0ABX8DEI4_9GAMM</name>
<keyword evidence="2" id="KW-1185">Reference proteome</keyword>
<gene>
    <name evidence="1" type="ORF">KHX94_16580</name>
</gene>
<sequence length="95" mass="10123">MINPLSDFVLVGCAAAKTLPMGDSKGNSATLLLRGKAKETFDNGATFPPAHGAAITDTGAKRPVNPLRLLLFWQQFALIIHKTSTIGERKGLLYG</sequence>
<evidence type="ECO:0000313" key="1">
    <source>
        <dbReference type="EMBL" id="QVK22805.1"/>
    </source>
</evidence>
<dbReference type="RefSeq" id="WP_213681455.1">
    <property type="nucleotide sequence ID" value="NZ_CP074572.1"/>
</dbReference>
<reference evidence="1 2" key="1">
    <citation type="journal article" date="2012" name="Int. J. Syst. Evol. Microbiol.">
        <title>Shewanella dokdonensis sp. nov., isolated from seawater.</title>
        <authorList>
            <person name="Sung H.R."/>
            <person name="Yoon J.H."/>
            <person name="Ghim S.Y."/>
        </authorList>
    </citation>
    <scope>NUCLEOTIDE SEQUENCE [LARGE SCALE GENOMIC DNA]</scope>
    <source>
        <strain evidence="1 2">DSM 23626</strain>
    </source>
</reference>
<accession>A0ABX8DEI4</accession>